<dbReference type="InterPro" id="IPR001173">
    <property type="entry name" value="Glyco_trans_2-like"/>
</dbReference>
<evidence type="ECO:0000313" key="3">
    <source>
        <dbReference type="Proteomes" id="UP000295560"/>
    </source>
</evidence>
<dbReference type="SUPFAM" id="SSF53448">
    <property type="entry name" value="Nucleotide-diphospho-sugar transferases"/>
    <property type="match status" value="1"/>
</dbReference>
<name>A0A4R1HGP0_PSEEN</name>
<organism evidence="2 3">
    <name type="scientific">Pseudonocardia endophytica</name>
    <dbReference type="NCBI Taxonomy" id="401976"/>
    <lineage>
        <taxon>Bacteria</taxon>
        <taxon>Bacillati</taxon>
        <taxon>Actinomycetota</taxon>
        <taxon>Actinomycetes</taxon>
        <taxon>Pseudonocardiales</taxon>
        <taxon>Pseudonocardiaceae</taxon>
        <taxon>Pseudonocardia</taxon>
    </lineage>
</organism>
<reference evidence="2 3" key="1">
    <citation type="submission" date="2019-03" db="EMBL/GenBank/DDBJ databases">
        <title>Sequencing the genomes of 1000 actinobacteria strains.</title>
        <authorList>
            <person name="Klenk H.-P."/>
        </authorList>
    </citation>
    <scope>NUCLEOTIDE SEQUENCE [LARGE SCALE GENOMIC DNA]</scope>
    <source>
        <strain evidence="2 3">DSM 44969</strain>
    </source>
</reference>
<dbReference type="InterPro" id="IPR029044">
    <property type="entry name" value="Nucleotide-diphossugar_trans"/>
</dbReference>
<dbReference type="OrthoDB" id="3177103at2"/>
<comment type="caution">
    <text evidence="2">The sequence shown here is derived from an EMBL/GenBank/DDBJ whole genome shotgun (WGS) entry which is preliminary data.</text>
</comment>
<evidence type="ECO:0000259" key="1">
    <source>
        <dbReference type="Pfam" id="PF00535"/>
    </source>
</evidence>
<dbReference type="CDD" id="cd00761">
    <property type="entry name" value="Glyco_tranf_GTA_type"/>
    <property type="match status" value="1"/>
</dbReference>
<protein>
    <submittedName>
        <fullName evidence="2">Glycosyl transferase family 2</fullName>
    </submittedName>
</protein>
<keyword evidence="2" id="KW-0808">Transferase</keyword>
<proteinExistence type="predicted"/>
<gene>
    <name evidence="2" type="ORF">EV378_4844</name>
</gene>
<dbReference type="InterPro" id="IPR050834">
    <property type="entry name" value="Glycosyltransf_2"/>
</dbReference>
<dbReference type="GO" id="GO:0016740">
    <property type="term" value="F:transferase activity"/>
    <property type="evidence" value="ECO:0007669"/>
    <property type="project" value="UniProtKB-KW"/>
</dbReference>
<sequence>MHVPRVSFLSTAYRTEDRVSGMIDSVRAQTDPDWELVVVDNGMSDEMAAIVTRYSDVDPRVRLLRQENRGVAGGLNTAGAAARGRYVSVLNSDDHVEPEFCARLGDLLDSRPDLGVACCDAWFFSARTGERLPLSYMENGGSPRPDPAHVVTLAELIEGLCPYYTALVRRELWESYGEFDDTTAAVGDLQFFLRIAAGGHAIVVLPDKLASYSQAVESISRGGRSVITLEEQREAVVTHFAHESGRPEDLAALEREIRRSRHRRGVVGARVALSDGDVAGARRASREALRQKIDLRTLAIAAAVAVAPGTTIRMHQRRIAPRPVAAR</sequence>
<evidence type="ECO:0000313" key="2">
    <source>
        <dbReference type="EMBL" id="TCK20878.1"/>
    </source>
</evidence>
<feature type="domain" description="Glycosyltransferase 2-like" evidence="1">
    <location>
        <begin position="11"/>
        <end position="124"/>
    </location>
</feature>
<dbReference type="Pfam" id="PF00535">
    <property type="entry name" value="Glycos_transf_2"/>
    <property type="match status" value="1"/>
</dbReference>
<dbReference type="AlphaFoldDB" id="A0A4R1HGP0"/>
<dbReference type="PANTHER" id="PTHR43685:SF2">
    <property type="entry name" value="GLYCOSYLTRANSFERASE 2-LIKE DOMAIN-CONTAINING PROTEIN"/>
    <property type="match status" value="1"/>
</dbReference>
<keyword evidence="3" id="KW-1185">Reference proteome</keyword>
<dbReference type="Gene3D" id="3.90.550.10">
    <property type="entry name" value="Spore Coat Polysaccharide Biosynthesis Protein SpsA, Chain A"/>
    <property type="match status" value="1"/>
</dbReference>
<accession>A0A4R1HGP0</accession>
<dbReference type="EMBL" id="SMFZ01000002">
    <property type="protein sequence ID" value="TCK20878.1"/>
    <property type="molecule type" value="Genomic_DNA"/>
</dbReference>
<dbReference type="RefSeq" id="WP_132429703.1">
    <property type="nucleotide sequence ID" value="NZ_SMFZ01000002.1"/>
</dbReference>
<dbReference type="Proteomes" id="UP000295560">
    <property type="component" value="Unassembled WGS sequence"/>
</dbReference>
<dbReference type="PANTHER" id="PTHR43685">
    <property type="entry name" value="GLYCOSYLTRANSFERASE"/>
    <property type="match status" value="1"/>
</dbReference>